<reference evidence="2 3" key="1">
    <citation type="submission" date="2018-08" db="EMBL/GenBank/DDBJ databases">
        <title>A genome reference for cultivated species of the human gut microbiota.</title>
        <authorList>
            <person name="Zou Y."/>
            <person name="Xue W."/>
            <person name="Luo G."/>
        </authorList>
    </citation>
    <scope>NUCLEOTIDE SEQUENCE [LARGE SCALE GENOMIC DNA]</scope>
    <source>
        <strain evidence="2 3">AF15-20</strain>
    </source>
</reference>
<dbReference type="SUPFAM" id="SSF53448">
    <property type="entry name" value="Nucleotide-diphospho-sugar transferases"/>
    <property type="match status" value="1"/>
</dbReference>
<feature type="domain" description="Glycosyltransferase 2-like" evidence="1">
    <location>
        <begin position="5"/>
        <end position="141"/>
    </location>
</feature>
<name>A0A395W7N5_9FIRM</name>
<dbReference type="EMBL" id="QRYQ01000051">
    <property type="protein sequence ID" value="RGU88448.1"/>
    <property type="molecule type" value="Genomic_DNA"/>
</dbReference>
<dbReference type="PANTHER" id="PTHR43179:SF10">
    <property type="entry name" value="GLYCOSYL TRANSFERASE"/>
    <property type="match status" value="1"/>
</dbReference>
<comment type="caution">
    <text evidence="2">The sequence shown here is derived from an EMBL/GenBank/DDBJ whole genome shotgun (WGS) entry which is preliminary data.</text>
</comment>
<dbReference type="RefSeq" id="WP_118326046.1">
    <property type="nucleotide sequence ID" value="NZ_CATXNH010000011.1"/>
</dbReference>
<keyword evidence="2" id="KW-0808">Transferase</keyword>
<dbReference type="AlphaFoldDB" id="A0A395W7N5"/>
<dbReference type="Proteomes" id="UP000265489">
    <property type="component" value="Unassembled WGS sequence"/>
</dbReference>
<sequence>MIGCVVLNYNDADTTLDLLKRIEPMEIIDQIVLVDNKSTDNSLERLKEQESNKVHVVCAKKNGGYGSGNNVGIGYLRKNYSCDYIIIANPDVIFNESVIKKMVNEFDENTVIVAPLTLDSKKERQLPIAWKVPTVKDYFLFSSIVLNKIFKPFQYPTRFFNTDICEVDCVQGCLFMLNNSLIEDKLYDENIFLFFEESCIGKQFKDKGYKTKLLMNVDYIHNHSVSINKAFNSEARKRKITLDSFYTYFEDYYTLSGFTKGIMRIYKKFIYIENYILLKIFFN</sequence>
<dbReference type="InterPro" id="IPR029044">
    <property type="entry name" value="Nucleotide-diphossugar_trans"/>
</dbReference>
<organism evidence="2 3">
    <name type="scientific">Holdemanella biformis</name>
    <dbReference type="NCBI Taxonomy" id="1735"/>
    <lineage>
        <taxon>Bacteria</taxon>
        <taxon>Bacillati</taxon>
        <taxon>Bacillota</taxon>
        <taxon>Erysipelotrichia</taxon>
        <taxon>Erysipelotrichales</taxon>
        <taxon>Erysipelotrichaceae</taxon>
        <taxon>Holdemanella</taxon>
    </lineage>
</organism>
<evidence type="ECO:0000313" key="3">
    <source>
        <dbReference type="Proteomes" id="UP000265489"/>
    </source>
</evidence>
<accession>A0A395W7N5</accession>
<dbReference type="GeneID" id="66580847"/>
<proteinExistence type="predicted"/>
<dbReference type="GO" id="GO:0016740">
    <property type="term" value="F:transferase activity"/>
    <property type="evidence" value="ECO:0007669"/>
    <property type="project" value="UniProtKB-KW"/>
</dbReference>
<dbReference type="Pfam" id="PF00535">
    <property type="entry name" value="Glycos_transf_2"/>
    <property type="match status" value="1"/>
</dbReference>
<dbReference type="InterPro" id="IPR001173">
    <property type="entry name" value="Glyco_trans_2-like"/>
</dbReference>
<protein>
    <submittedName>
        <fullName evidence="2">Glycosyltransferase family 2 protein</fullName>
    </submittedName>
</protein>
<gene>
    <name evidence="2" type="ORF">DWW32_13110</name>
</gene>
<evidence type="ECO:0000313" key="2">
    <source>
        <dbReference type="EMBL" id="RGU88448.1"/>
    </source>
</evidence>
<dbReference type="Gene3D" id="3.90.550.10">
    <property type="entry name" value="Spore Coat Polysaccharide Biosynthesis Protein SpsA, Chain A"/>
    <property type="match status" value="1"/>
</dbReference>
<evidence type="ECO:0000259" key="1">
    <source>
        <dbReference type="Pfam" id="PF00535"/>
    </source>
</evidence>
<dbReference type="PANTHER" id="PTHR43179">
    <property type="entry name" value="RHAMNOSYLTRANSFERASE WBBL"/>
    <property type="match status" value="1"/>
</dbReference>